<dbReference type="AlphaFoldDB" id="A0A6N3C3V9"/>
<dbReference type="InterPro" id="IPR011055">
    <property type="entry name" value="Dup_hybrid_motif"/>
</dbReference>
<dbReference type="EMBL" id="CACRTL010000028">
    <property type="protein sequence ID" value="VYU10014.1"/>
    <property type="molecule type" value="Genomic_DNA"/>
</dbReference>
<dbReference type="Gene3D" id="2.70.70.10">
    <property type="entry name" value="Glucose Permease (Domain IIA)"/>
    <property type="match status" value="1"/>
</dbReference>
<organism evidence="1">
    <name type="scientific">Thomasclavelia ramosa</name>
    <dbReference type="NCBI Taxonomy" id="1547"/>
    <lineage>
        <taxon>Bacteria</taxon>
        <taxon>Bacillati</taxon>
        <taxon>Bacillota</taxon>
        <taxon>Erysipelotrichia</taxon>
        <taxon>Erysipelotrichales</taxon>
        <taxon>Coprobacillaceae</taxon>
        <taxon>Thomasclavelia</taxon>
    </lineage>
</organism>
<evidence type="ECO:0000313" key="1">
    <source>
        <dbReference type="EMBL" id="VYU10014.1"/>
    </source>
</evidence>
<protein>
    <submittedName>
        <fullName evidence="1">Uncharacterized protein</fullName>
    </submittedName>
</protein>
<dbReference type="RefSeq" id="WP_008792655.1">
    <property type="nucleotide sequence ID" value="NZ_BAABXX010000001.1"/>
</dbReference>
<accession>A0A6N3C3V9</accession>
<name>A0A6N3C3V9_9FIRM</name>
<reference evidence="1" key="1">
    <citation type="submission" date="2019-11" db="EMBL/GenBank/DDBJ databases">
        <authorList>
            <person name="Feng L."/>
        </authorList>
    </citation>
    <scope>NUCLEOTIDE SEQUENCE</scope>
    <source>
        <strain evidence="1">CramosumLFYP8</strain>
    </source>
</reference>
<proteinExistence type="predicted"/>
<sequence>MDKIKAAGYSLETPVLITNHTDLKEIKNTNEAVVSNDVELIKVEF</sequence>
<gene>
    <name evidence="1" type="ORF">CRLFYP8_02947</name>
</gene>